<sequence>MKNKNVVGHCTGGGAVIRGLVTAAAALLFSVNVSASLVIDNFKDGTRVEANDQSLCAEGNQSHDPTSKIMGTQRDMSIVNADGRVTMDSFFAGLLIIEQENQAGEIILQWDGVDADGSDSSRCVLNHTGLGGLNLMEGIDLPDSAPSPKIHLMVSSTNPSDTQIRVRIYTDATHWSTALLDINSDQIKGYWIERPDFTMGAGADGPVDFKNVGAIEMQIIVLTPGRVSLGFDLIETSVTLGESTVQVVPPIAGLPGGLSFKWNTLAEFNNAGFIVGQRVPGGDWEALSGFMEADNPGGATYQAFISSGQDDPCTDCEYGLADFDTDGTMTIHVIE</sequence>
<reference evidence="1 2" key="1">
    <citation type="journal article" date="2016" name="Front. Microbiol.">
        <title>Single-Cell (Meta-)Genomics of a Dimorphic Candidatus Thiomargarita nelsonii Reveals Genomic Plasticity.</title>
        <authorList>
            <person name="Flood B.E."/>
            <person name="Fliss P."/>
            <person name="Jones D.S."/>
            <person name="Dick G.J."/>
            <person name="Jain S."/>
            <person name="Kaster A.K."/>
            <person name="Winkel M."/>
            <person name="Mussmann M."/>
            <person name="Bailey J."/>
        </authorList>
    </citation>
    <scope>NUCLEOTIDE SEQUENCE [LARGE SCALE GENOMIC DNA]</scope>
    <source>
        <strain evidence="1">Hydrate Ridge</strain>
    </source>
</reference>
<keyword evidence="2" id="KW-1185">Reference proteome</keyword>
<protein>
    <submittedName>
        <fullName evidence="1">Uncharacterized protein</fullName>
    </submittedName>
</protein>
<accession>A0A0A6PEF8</accession>
<comment type="caution">
    <text evidence="1">The sequence shown here is derived from an EMBL/GenBank/DDBJ whole genome shotgun (WGS) entry which is preliminary data.</text>
</comment>
<evidence type="ECO:0000313" key="2">
    <source>
        <dbReference type="Proteomes" id="UP000030428"/>
    </source>
</evidence>
<organism evidence="1 2">
    <name type="scientific">Candidatus Thiomargarita nelsonii</name>
    <dbReference type="NCBI Taxonomy" id="1003181"/>
    <lineage>
        <taxon>Bacteria</taxon>
        <taxon>Pseudomonadati</taxon>
        <taxon>Pseudomonadota</taxon>
        <taxon>Gammaproteobacteria</taxon>
        <taxon>Thiotrichales</taxon>
        <taxon>Thiotrichaceae</taxon>
        <taxon>Thiomargarita</taxon>
    </lineage>
</organism>
<gene>
    <name evidence="1" type="ORF">PN36_03530</name>
</gene>
<dbReference type="EMBL" id="JSZA02000010">
    <property type="protein sequence ID" value="KHD08687.1"/>
    <property type="molecule type" value="Genomic_DNA"/>
</dbReference>
<dbReference type="Proteomes" id="UP000030428">
    <property type="component" value="Unassembled WGS sequence"/>
</dbReference>
<proteinExistence type="predicted"/>
<dbReference type="AlphaFoldDB" id="A0A0A6PEF8"/>
<evidence type="ECO:0000313" key="1">
    <source>
        <dbReference type="EMBL" id="KHD08687.1"/>
    </source>
</evidence>
<name>A0A0A6PEF8_9GAMM</name>